<dbReference type="Pfam" id="PF00271">
    <property type="entry name" value="Helicase_C"/>
    <property type="match status" value="1"/>
</dbReference>
<evidence type="ECO:0000256" key="2">
    <source>
        <dbReference type="ARBA" id="ARBA00022741"/>
    </source>
</evidence>
<evidence type="ECO:0000259" key="9">
    <source>
        <dbReference type="PROSITE" id="PS51194"/>
    </source>
</evidence>
<dbReference type="PROSITE" id="PS51194">
    <property type="entry name" value="HELICASE_CTER"/>
    <property type="match status" value="1"/>
</dbReference>
<dbReference type="PANTHER" id="PTHR47963">
    <property type="entry name" value="DEAD-BOX ATP-DEPENDENT RNA HELICASE 47, MITOCHONDRIAL"/>
    <property type="match status" value="1"/>
</dbReference>
<dbReference type="SUPFAM" id="SSF49899">
    <property type="entry name" value="Concanavalin A-like lectins/glucanases"/>
    <property type="match status" value="1"/>
</dbReference>
<dbReference type="Pfam" id="PF00270">
    <property type="entry name" value="DEAD"/>
    <property type="match status" value="1"/>
</dbReference>
<proteinExistence type="predicted"/>
<feature type="region of interest" description="Disordered" evidence="7">
    <location>
        <begin position="121"/>
        <end position="215"/>
    </location>
</feature>
<dbReference type="PROSITE" id="PS51192">
    <property type="entry name" value="HELICASE_ATP_BIND_1"/>
    <property type="match status" value="1"/>
</dbReference>
<dbReference type="InterPro" id="IPR013320">
    <property type="entry name" value="ConA-like_dom_sf"/>
</dbReference>
<keyword evidence="3" id="KW-0378">Hydrolase</keyword>
<keyword evidence="6" id="KW-0175">Coiled coil</keyword>
<dbReference type="PANTHER" id="PTHR47963:SF8">
    <property type="entry name" value="ATP-DEPENDENT RNA HELICASE DEAD"/>
    <property type="match status" value="1"/>
</dbReference>
<dbReference type="Gene3D" id="3.40.50.300">
    <property type="entry name" value="P-loop containing nucleotide triphosphate hydrolases"/>
    <property type="match status" value="2"/>
</dbReference>
<dbReference type="GO" id="GO:0005524">
    <property type="term" value="F:ATP binding"/>
    <property type="evidence" value="ECO:0007669"/>
    <property type="project" value="UniProtKB-KW"/>
</dbReference>
<dbReference type="CDD" id="cd18787">
    <property type="entry name" value="SF2_C_DEAD"/>
    <property type="match status" value="1"/>
</dbReference>
<dbReference type="GO" id="GO:0016787">
    <property type="term" value="F:hydrolase activity"/>
    <property type="evidence" value="ECO:0007669"/>
    <property type="project" value="UniProtKB-KW"/>
</dbReference>
<dbReference type="InterPro" id="IPR050547">
    <property type="entry name" value="DEAD_box_RNA_helicases"/>
</dbReference>
<dbReference type="Gene3D" id="2.60.120.920">
    <property type="match status" value="1"/>
</dbReference>
<feature type="compositionally biased region" description="Basic and acidic residues" evidence="7">
    <location>
        <begin position="906"/>
        <end position="944"/>
    </location>
</feature>
<feature type="coiled-coil region" evidence="6">
    <location>
        <begin position="758"/>
        <end position="808"/>
    </location>
</feature>
<evidence type="ECO:0000313" key="11">
    <source>
        <dbReference type="Proteomes" id="UP000601435"/>
    </source>
</evidence>
<keyword evidence="2" id="KW-0547">Nucleotide-binding</keyword>
<feature type="domain" description="Helicase ATP-binding" evidence="8">
    <location>
        <begin position="1"/>
        <end position="90"/>
    </location>
</feature>
<feature type="compositionally biased region" description="Acidic residues" evidence="7">
    <location>
        <begin position="623"/>
        <end position="655"/>
    </location>
</feature>
<feature type="region of interest" description="Disordered" evidence="7">
    <location>
        <begin position="906"/>
        <end position="995"/>
    </location>
</feature>
<dbReference type="GO" id="GO:0003724">
    <property type="term" value="F:RNA helicase activity"/>
    <property type="evidence" value="ECO:0007669"/>
    <property type="project" value="UniProtKB-EC"/>
</dbReference>
<keyword evidence="5" id="KW-0067">ATP-binding</keyword>
<evidence type="ECO:0000256" key="1">
    <source>
        <dbReference type="ARBA" id="ARBA00012552"/>
    </source>
</evidence>
<feature type="domain" description="Helicase C-terminal" evidence="9">
    <location>
        <begin position="1128"/>
        <end position="1276"/>
    </location>
</feature>
<feature type="compositionally biased region" description="Acidic residues" evidence="7">
    <location>
        <begin position="187"/>
        <end position="196"/>
    </location>
</feature>
<evidence type="ECO:0000313" key="10">
    <source>
        <dbReference type="EMBL" id="CAE7587932.1"/>
    </source>
</evidence>
<dbReference type="InterPro" id="IPR014001">
    <property type="entry name" value="Helicase_ATP-bd"/>
</dbReference>
<dbReference type="Proteomes" id="UP000601435">
    <property type="component" value="Unassembled WGS sequence"/>
</dbReference>
<keyword evidence="11" id="KW-1185">Reference proteome</keyword>
<name>A0A812UWE8_9DINO</name>
<evidence type="ECO:0000259" key="8">
    <source>
        <dbReference type="PROSITE" id="PS51192"/>
    </source>
</evidence>
<evidence type="ECO:0000256" key="3">
    <source>
        <dbReference type="ARBA" id="ARBA00022801"/>
    </source>
</evidence>
<dbReference type="EC" id="3.6.4.13" evidence="1"/>
<evidence type="ECO:0000256" key="4">
    <source>
        <dbReference type="ARBA" id="ARBA00022806"/>
    </source>
</evidence>
<feature type="compositionally biased region" description="Basic and acidic residues" evidence="7">
    <location>
        <begin position="144"/>
        <end position="186"/>
    </location>
</feature>
<feature type="compositionally biased region" description="Gly residues" evidence="7">
    <location>
        <begin position="962"/>
        <end position="984"/>
    </location>
</feature>
<dbReference type="OrthoDB" id="434787at2759"/>
<organism evidence="10 11">
    <name type="scientific">Symbiodinium necroappetens</name>
    <dbReference type="NCBI Taxonomy" id="1628268"/>
    <lineage>
        <taxon>Eukaryota</taxon>
        <taxon>Sar</taxon>
        <taxon>Alveolata</taxon>
        <taxon>Dinophyceae</taxon>
        <taxon>Suessiales</taxon>
        <taxon>Symbiodiniaceae</taxon>
        <taxon>Symbiodinium</taxon>
    </lineage>
</organism>
<feature type="region of interest" description="Disordered" evidence="7">
    <location>
        <begin position="580"/>
        <end position="660"/>
    </location>
</feature>
<feature type="compositionally biased region" description="Basic and acidic residues" evidence="7">
    <location>
        <begin position="197"/>
        <end position="214"/>
    </location>
</feature>
<dbReference type="SUPFAM" id="SSF52540">
    <property type="entry name" value="P-loop containing nucleoside triphosphate hydrolases"/>
    <property type="match status" value="2"/>
</dbReference>
<feature type="compositionally biased region" description="Basic and acidic residues" evidence="7">
    <location>
        <begin position="580"/>
        <end position="615"/>
    </location>
</feature>
<dbReference type="PROSITE" id="PS00039">
    <property type="entry name" value="DEAD_ATP_HELICASE"/>
    <property type="match status" value="1"/>
</dbReference>
<dbReference type="SMART" id="SM00490">
    <property type="entry name" value="HELICc"/>
    <property type="match status" value="1"/>
</dbReference>
<protein>
    <recommendedName>
        <fullName evidence="1">RNA helicase</fullName>
        <ecNumber evidence="1">3.6.4.13</ecNumber>
    </recommendedName>
</protein>
<evidence type="ECO:0000256" key="5">
    <source>
        <dbReference type="ARBA" id="ARBA00022840"/>
    </source>
</evidence>
<dbReference type="EMBL" id="CAJNJA010027864">
    <property type="protein sequence ID" value="CAE7587932.1"/>
    <property type="molecule type" value="Genomic_DNA"/>
</dbReference>
<dbReference type="GO" id="GO:0003723">
    <property type="term" value="F:RNA binding"/>
    <property type="evidence" value="ECO:0007669"/>
    <property type="project" value="TreeGrafter"/>
</dbReference>
<sequence>MQISDELRRLGWYIVPVLDVACFIGGVPVEEDEERLQSKGAPHIAVGTPGRMFKLLRDGLLLTDARFLVLDEADKLLDANFRSDTLDLSGDVGMGASSLALSQFLTGARGGLEASAAMAPKKAKAEAKQPKAKAKGAAAPQAEEPPKEEKEMKEEEALKEEVKEEKPKEEAQPKQESEAEDPKQDAAEEALQEDAQMEDKSKEREEDAPKDSRAKVNAGAVALNLDDATLNAMPVCGGKVLMALTEGGMQYLLASARCSAGIKAGRYMYEVRILESLNPCETAGHGRAPNPRQLVRVGFSLKGGSLFLGDGENNCSFDSEGFFVDDKARRRASYKFVRDQTVAVLLNLDPSMANANTVSLFIDGQRASDPQPLPEALVGKPLYPTVTYKNVSLEVNFGPSPRTSLPFTCNMLAHAAAEDLEIPSVAKRKDGKGELVMPVGLPDTGYFDWVDKFLVDNPDFVELSDRKMLDWAWKSGIWKAGKYYSGSGDKPEASTGVPAIDDWSVGKIISAVAPTFPRKYIIPEMKANLVKSDRDEGLMRFTSADFHRKAVVIMGEPDQQYKEWIQKLVLEEKQAQAEAEKRKKQAEAERQRQQKRQQEERKRKAEAARKNYEAAKRRRLGEEVEETEEPEEAPAEEPEDEAPEEEPDVPVELTEEEKALKCRKPSMPDMTEKELARSYASFALPLKSEGFDEVAYAWGNESSCSELLKAWILEKKQTQRAEDLAPGTDFRQAWSAWQKAVQDWRKAQTDFKDPAKRRAFKEQRLEEAKKKIQEEKQTLIDAGDEEGARALEEKVEAEQNEDVDTENLDVLAVEDINDIGNGEPLFGQFQYEDWILLSTRYELHLLAHSFKKDLNDPDRPSFDLKHLSFYYQKYYRKAWNFSQFGVKEFEELVELLKDSVSVDASGHLKADEPEETPLERFVKLTEDNRRERQRRIDAGDETARLKFSRPQAQRGNDRSEGKGGYGKGGKGSYGGGGGGSGYGGQKRPYTPPPPVRMEVEAGVAMLAEQEAPTADDASSLQDIISITELVFTKSLQFLAVSATFPPPLVALAEDLFVHVEKKRATRGQPVMRDLPNKVFLCTSAVKKDEEGLNILQEDGDDADVVETALLKGVLHLRYVLQGYHVRQKVPALLEVLTTAAYQQAFVFVGDSNNAIQIAELLNQAGVPAAASTGKLDQAWRAQAFAGLKRFQYRVLVCTDLMARGIDAEKVDVVVNLDLPTEKETYLHRSGRTARFGSVGWMVSLVFEGDEAEHLEFFQKQLGFELAEYADREAAIQSRLEALSLPQDAMAPSQAEVEQFPQQPFPTPGTSAGGEKAKERGTRSSQGRPLQGPKKQARQDRERLPADPSPGLLDTTEIPPDGRSQSLHAGRGGASPAGPFPSSRAERVPAEA</sequence>
<feature type="region of interest" description="Disordered" evidence="7">
    <location>
        <begin position="1288"/>
        <end position="1391"/>
    </location>
</feature>
<gene>
    <name evidence="10" type="primary">ddx20</name>
    <name evidence="10" type="ORF">SNEC2469_LOCUS16990</name>
</gene>
<accession>A0A812UWE8</accession>
<keyword evidence="4" id="KW-0347">Helicase</keyword>
<evidence type="ECO:0000256" key="7">
    <source>
        <dbReference type="SAM" id="MobiDB-lite"/>
    </source>
</evidence>
<comment type="caution">
    <text evidence="10">The sequence shown here is derived from an EMBL/GenBank/DDBJ whole genome shotgun (WGS) entry which is preliminary data.</text>
</comment>
<dbReference type="InterPro" id="IPR027417">
    <property type="entry name" value="P-loop_NTPase"/>
</dbReference>
<dbReference type="InterPro" id="IPR043136">
    <property type="entry name" value="B30.2/SPRY_sf"/>
</dbReference>
<dbReference type="InterPro" id="IPR011545">
    <property type="entry name" value="DEAD/DEAH_box_helicase_dom"/>
</dbReference>
<dbReference type="InterPro" id="IPR000629">
    <property type="entry name" value="RNA-helicase_DEAD-box_CS"/>
</dbReference>
<evidence type="ECO:0000256" key="6">
    <source>
        <dbReference type="SAM" id="Coils"/>
    </source>
</evidence>
<reference evidence="10" key="1">
    <citation type="submission" date="2021-02" db="EMBL/GenBank/DDBJ databases">
        <authorList>
            <person name="Dougan E. K."/>
            <person name="Rhodes N."/>
            <person name="Thang M."/>
            <person name="Chan C."/>
        </authorList>
    </citation>
    <scope>NUCLEOTIDE SEQUENCE</scope>
</reference>
<dbReference type="InterPro" id="IPR001650">
    <property type="entry name" value="Helicase_C-like"/>
</dbReference>